<dbReference type="InterPro" id="IPR000847">
    <property type="entry name" value="LysR_HTH_N"/>
</dbReference>
<dbReference type="Proteomes" id="UP000704176">
    <property type="component" value="Unassembled WGS sequence"/>
</dbReference>
<dbReference type="SUPFAM" id="SSF53850">
    <property type="entry name" value="Periplasmic binding protein-like II"/>
    <property type="match status" value="1"/>
</dbReference>
<dbReference type="InterPro" id="IPR036390">
    <property type="entry name" value="WH_DNA-bd_sf"/>
</dbReference>
<keyword evidence="7" id="KW-1185">Reference proteome</keyword>
<dbReference type="Gene3D" id="3.40.190.290">
    <property type="match status" value="1"/>
</dbReference>
<evidence type="ECO:0000256" key="3">
    <source>
        <dbReference type="ARBA" id="ARBA00023125"/>
    </source>
</evidence>
<dbReference type="NCBIfam" id="NF008239">
    <property type="entry name" value="PRK11013.1"/>
    <property type="match status" value="1"/>
</dbReference>
<proteinExistence type="inferred from homology"/>
<keyword evidence="3" id="KW-0238">DNA-binding</keyword>
<dbReference type="EMBL" id="JAIRBM010000032">
    <property type="protein sequence ID" value="MBZ6079320.1"/>
    <property type="molecule type" value="Genomic_DNA"/>
</dbReference>
<dbReference type="Gene3D" id="1.10.10.10">
    <property type="entry name" value="Winged helix-like DNA-binding domain superfamily/Winged helix DNA-binding domain"/>
    <property type="match status" value="1"/>
</dbReference>
<dbReference type="SUPFAM" id="SSF46785">
    <property type="entry name" value="Winged helix' DNA-binding domain"/>
    <property type="match status" value="1"/>
</dbReference>
<comment type="caution">
    <text evidence="6">The sequence shown here is derived from an EMBL/GenBank/DDBJ whole genome shotgun (WGS) entry which is preliminary data.</text>
</comment>
<dbReference type="PANTHER" id="PTHR30427">
    <property type="entry name" value="TRANSCRIPTIONAL ACTIVATOR PROTEIN LYSR"/>
    <property type="match status" value="1"/>
</dbReference>
<dbReference type="Pfam" id="PF00126">
    <property type="entry name" value="HTH_1"/>
    <property type="match status" value="1"/>
</dbReference>
<dbReference type="PRINTS" id="PR00039">
    <property type="entry name" value="HTHLYSR"/>
</dbReference>
<keyword evidence="4" id="KW-0804">Transcription</keyword>
<evidence type="ECO:0000259" key="5">
    <source>
        <dbReference type="PROSITE" id="PS50931"/>
    </source>
</evidence>
<name>A0ABS7VW82_9HYPH</name>
<evidence type="ECO:0000313" key="7">
    <source>
        <dbReference type="Proteomes" id="UP000704176"/>
    </source>
</evidence>
<accession>A0ABS7VW82</accession>
<dbReference type="PROSITE" id="PS50931">
    <property type="entry name" value="HTH_LYSR"/>
    <property type="match status" value="1"/>
</dbReference>
<dbReference type="PANTHER" id="PTHR30427:SF1">
    <property type="entry name" value="TRANSCRIPTIONAL ACTIVATOR PROTEIN LYSR"/>
    <property type="match status" value="1"/>
</dbReference>
<reference evidence="6 7" key="1">
    <citation type="submission" date="2021-09" db="EMBL/GenBank/DDBJ databases">
        <title>The complete genome sequence of a new microorganism.</title>
        <authorList>
            <person name="Zi Z."/>
        </authorList>
    </citation>
    <scope>NUCLEOTIDE SEQUENCE [LARGE SCALE GENOMIC DNA]</scope>
    <source>
        <strain evidence="6 7">WGZ8</strain>
    </source>
</reference>
<organism evidence="6 7">
    <name type="scientific">Microvirga puerhi</name>
    <dbReference type="NCBI Taxonomy" id="2876078"/>
    <lineage>
        <taxon>Bacteria</taxon>
        <taxon>Pseudomonadati</taxon>
        <taxon>Pseudomonadota</taxon>
        <taxon>Alphaproteobacteria</taxon>
        <taxon>Hyphomicrobiales</taxon>
        <taxon>Methylobacteriaceae</taxon>
        <taxon>Microvirga</taxon>
    </lineage>
</organism>
<dbReference type="InterPro" id="IPR036388">
    <property type="entry name" value="WH-like_DNA-bd_sf"/>
</dbReference>
<evidence type="ECO:0000256" key="2">
    <source>
        <dbReference type="ARBA" id="ARBA00023015"/>
    </source>
</evidence>
<dbReference type="InterPro" id="IPR005119">
    <property type="entry name" value="LysR_subst-bd"/>
</dbReference>
<gene>
    <name evidence="6" type="ORF">K9B37_23995</name>
</gene>
<dbReference type="RefSeq" id="WP_224316289.1">
    <property type="nucleotide sequence ID" value="NZ_JAIRBM010000032.1"/>
</dbReference>
<evidence type="ECO:0000313" key="6">
    <source>
        <dbReference type="EMBL" id="MBZ6079320.1"/>
    </source>
</evidence>
<keyword evidence="2" id="KW-0805">Transcription regulation</keyword>
<dbReference type="Pfam" id="PF03466">
    <property type="entry name" value="LysR_substrate"/>
    <property type="match status" value="1"/>
</dbReference>
<feature type="domain" description="HTH lysR-type" evidence="5">
    <location>
        <begin position="3"/>
        <end position="60"/>
    </location>
</feature>
<protein>
    <submittedName>
        <fullName evidence="6">LysR family transcriptional regulator</fullName>
    </submittedName>
</protein>
<comment type="similarity">
    <text evidence="1">Belongs to the LysR transcriptional regulatory family.</text>
</comment>
<evidence type="ECO:0000256" key="1">
    <source>
        <dbReference type="ARBA" id="ARBA00009437"/>
    </source>
</evidence>
<evidence type="ECO:0000256" key="4">
    <source>
        <dbReference type="ARBA" id="ARBA00023163"/>
    </source>
</evidence>
<sequence length="304" mass="33800">MTLSLRHIEIFHAVMASGGATQAAALLRTSQPTVSRELKDLERTLGFPLFLRKGRYLLPTEAALSLHTEVRRSFAGLEEISRAAEAIRANASVHLSIACQAAYSTTLLPGICQDFLKVNPSTRLRIRTSEQAVIVNWLTNHRYDLGIIEADPRLEGPAGQTVEVGEELCIIPKGHFLADKKVLEPKDFEDLDFIYFSAEDAYRRNIDAVFHAHRVRRRLRVEASTASCVCSMVAQGLGVSLVNPISAIYHRGEGIELRRFSVRIPYLVGLYGPADGERSDLSNQFLQTCADALERIKKDLARVT</sequence>